<evidence type="ECO:0000313" key="6">
    <source>
        <dbReference type="Proteomes" id="UP000777265"/>
    </source>
</evidence>
<dbReference type="SUPFAM" id="SSF88946">
    <property type="entry name" value="Sigma2 domain of RNA polymerase sigma factors"/>
    <property type="match status" value="1"/>
</dbReference>
<dbReference type="PANTHER" id="PTHR30385:SF7">
    <property type="entry name" value="RNA POLYMERASE SIGMA FACTOR FLIA"/>
    <property type="match status" value="1"/>
</dbReference>
<reference evidence="5" key="2">
    <citation type="submission" date="2020-01" db="EMBL/GenBank/DDBJ databases">
        <authorList>
            <person name="Campanaro S."/>
        </authorList>
    </citation>
    <scope>NUCLEOTIDE SEQUENCE</scope>
    <source>
        <strain evidence="5">AS06rmzACSIP_7</strain>
    </source>
</reference>
<dbReference type="InterPro" id="IPR014284">
    <property type="entry name" value="RNA_pol_sigma-70_dom"/>
</dbReference>
<protein>
    <submittedName>
        <fullName evidence="5">FliA/WhiG family RNA polymerase sigma factor</fullName>
    </submittedName>
</protein>
<dbReference type="InterPro" id="IPR013325">
    <property type="entry name" value="RNA_pol_sigma_r2"/>
</dbReference>
<dbReference type="GO" id="GO:0003677">
    <property type="term" value="F:DNA binding"/>
    <property type="evidence" value="ECO:0007669"/>
    <property type="project" value="UniProtKB-KW"/>
</dbReference>
<dbReference type="Proteomes" id="UP000777265">
    <property type="component" value="Unassembled WGS sequence"/>
</dbReference>
<evidence type="ECO:0000256" key="1">
    <source>
        <dbReference type="ARBA" id="ARBA00023015"/>
    </source>
</evidence>
<dbReference type="PROSITE" id="PS00716">
    <property type="entry name" value="SIGMA70_2"/>
    <property type="match status" value="1"/>
</dbReference>
<dbReference type="InterPro" id="IPR013324">
    <property type="entry name" value="RNA_pol_sigma_r3/r4-like"/>
</dbReference>
<dbReference type="Gene3D" id="1.20.140.160">
    <property type="match status" value="1"/>
</dbReference>
<organism evidence="5 6">
    <name type="scientific">Syntrophorhabdus aromaticivorans</name>
    <dbReference type="NCBI Taxonomy" id="328301"/>
    <lineage>
        <taxon>Bacteria</taxon>
        <taxon>Pseudomonadati</taxon>
        <taxon>Thermodesulfobacteriota</taxon>
        <taxon>Syntrophorhabdia</taxon>
        <taxon>Syntrophorhabdales</taxon>
        <taxon>Syntrophorhabdaceae</taxon>
        <taxon>Syntrophorhabdus</taxon>
    </lineage>
</organism>
<comment type="caution">
    <text evidence="5">The sequence shown here is derived from an EMBL/GenBank/DDBJ whole genome shotgun (WGS) entry which is preliminary data.</text>
</comment>
<dbReference type="InterPro" id="IPR012845">
    <property type="entry name" value="RNA_pol_sigma_FliA_WhiG"/>
</dbReference>
<sequence length="245" mass="28287">MWKRAYANAQEDDRERTIEEFAPIIKNLAYKISKGFEDSFVIDDLISAGITGLLEAMEKYDTSRGIKLNTFAYLRIRGAMIDELRSRDWFPRSARSKAKKIGEVIRKLENKLGRYPDESEVAAALNMTHEDYLTMLKDYGNLSVLSIEGLSEVSGEDRDRIIQYVIDESDDPEKFAEFAELERILAREMDRLPERQKLVLSLYYLEDLNMKEIAGTMSITEARVCQIHSQAIMNLRALMKKRLKG</sequence>
<keyword evidence="3" id="KW-0238">DNA-binding</keyword>
<dbReference type="SUPFAM" id="SSF88659">
    <property type="entry name" value="Sigma3 and sigma4 domains of RNA polymerase sigma factors"/>
    <property type="match status" value="2"/>
</dbReference>
<dbReference type="PANTHER" id="PTHR30385">
    <property type="entry name" value="SIGMA FACTOR F FLAGELLAR"/>
    <property type="match status" value="1"/>
</dbReference>
<evidence type="ECO:0000256" key="3">
    <source>
        <dbReference type="ARBA" id="ARBA00023125"/>
    </source>
</evidence>
<keyword evidence="4" id="KW-0804">Transcription</keyword>
<dbReference type="AlphaFoldDB" id="A0A351U368"/>
<dbReference type="PIRSF" id="PIRSF000770">
    <property type="entry name" value="RNA_pol_sigma-SigE/K"/>
    <property type="match status" value="1"/>
</dbReference>
<dbReference type="Pfam" id="PF04542">
    <property type="entry name" value="Sigma70_r2"/>
    <property type="match status" value="1"/>
</dbReference>
<accession>A0A351U368</accession>
<evidence type="ECO:0000313" key="5">
    <source>
        <dbReference type="EMBL" id="NLW36332.1"/>
    </source>
</evidence>
<dbReference type="STRING" id="909663.GCA_000512235_02395"/>
<gene>
    <name evidence="5" type="ORF">GXY80_12790</name>
</gene>
<dbReference type="NCBIfam" id="NF005413">
    <property type="entry name" value="PRK06986.1"/>
    <property type="match status" value="1"/>
</dbReference>
<keyword evidence="1" id="KW-0805">Transcription regulation</keyword>
<dbReference type="GO" id="GO:0003899">
    <property type="term" value="F:DNA-directed RNA polymerase activity"/>
    <property type="evidence" value="ECO:0007669"/>
    <property type="project" value="InterPro"/>
</dbReference>
<keyword evidence="2" id="KW-0731">Sigma factor</keyword>
<dbReference type="Gene3D" id="1.10.1740.10">
    <property type="match status" value="1"/>
</dbReference>
<dbReference type="PRINTS" id="PR00046">
    <property type="entry name" value="SIGMA70FCT"/>
</dbReference>
<dbReference type="InterPro" id="IPR000943">
    <property type="entry name" value="RNA_pol_sigma70"/>
</dbReference>
<dbReference type="InterPro" id="IPR007630">
    <property type="entry name" value="RNA_pol_sigma70_r4"/>
</dbReference>
<reference evidence="5" key="1">
    <citation type="journal article" date="2020" name="Biotechnol. Biofuels">
        <title>New insights from the biogas microbiome by comprehensive genome-resolved metagenomics of nearly 1600 species originating from multiple anaerobic digesters.</title>
        <authorList>
            <person name="Campanaro S."/>
            <person name="Treu L."/>
            <person name="Rodriguez-R L.M."/>
            <person name="Kovalovszki A."/>
            <person name="Ziels R.M."/>
            <person name="Maus I."/>
            <person name="Zhu X."/>
            <person name="Kougias P.G."/>
            <person name="Basile A."/>
            <person name="Luo G."/>
            <person name="Schluter A."/>
            <person name="Konstantinidis K.T."/>
            <person name="Angelidaki I."/>
        </authorList>
    </citation>
    <scope>NUCLEOTIDE SEQUENCE</scope>
    <source>
        <strain evidence="5">AS06rmzACSIP_7</strain>
    </source>
</reference>
<dbReference type="Pfam" id="PF04539">
    <property type="entry name" value="Sigma70_r3"/>
    <property type="match status" value="1"/>
</dbReference>
<dbReference type="InterPro" id="IPR007624">
    <property type="entry name" value="RNA_pol_sigma70_r3"/>
</dbReference>
<dbReference type="CDD" id="cd06171">
    <property type="entry name" value="Sigma70_r4"/>
    <property type="match status" value="1"/>
</dbReference>
<dbReference type="Pfam" id="PF04545">
    <property type="entry name" value="Sigma70_r4"/>
    <property type="match status" value="1"/>
</dbReference>
<name>A0A351U368_9BACT</name>
<dbReference type="EMBL" id="JAAYEE010000237">
    <property type="protein sequence ID" value="NLW36332.1"/>
    <property type="molecule type" value="Genomic_DNA"/>
</dbReference>
<proteinExistence type="predicted"/>
<dbReference type="NCBIfam" id="TIGR02937">
    <property type="entry name" value="sigma70-ECF"/>
    <property type="match status" value="1"/>
</dbReference>
<dbReference type="GO" id="GO:0016987">
    <property type="term" value="F:sigma factor activity"/>
    <property type="evidence" value="ECO:0007669"/>
    <property type="project" value="UniProtKB-KW"/>
</dbReference>
<evidence type="ECO:0000256" key="2">
    <source>
        <dbReference type="ARBA" id="ARBA00023082"/>
    </source>
</evidence>
<dbReference type="GO" id="GO:0006352">
    <property type="term" value="P:DNA-templated transcription initiation"/>
    <property type="evidence" value="ECO:0007669"/>
    <property type="project" value="InterPro"/>
</dbReference>
<dbReference type="InterPro" id="IPR007627">
    <property type="entry name" value="RNA_pol_sigma70_r2"/>
</dbReference>
<dbReference type="NCBIfam" id="TIGR02479">
    <property type="entry name" value="FliA_WhiG"/>
    <property type="match status" value="1"/>
</dbReference>
<evidence type="ECO:0000256" key="4">
    <source>
        <dbReference type="ARBA" id="ARBA00023163"/>
    </source>
</evidence>